<evidence type="ECO:0000313" key="1">
    <source>
        <dbReference type="EMBL" id="KAL2341852.1"/>
    </source>
</evidence>
<dbReference type="EMBL" id="JBGMDY010000003">
    <property type="protein sequence ID" value="KAL2341852.1"/>
    <property type="molecule type" value="Genomic_DNA"/>
</dbReference>
<accession>A0ABD1N244</accession>
<protein>
    <submittedName>
        <fullName evidence="1">Uncharacterized protein</fullName>
    </submittedName>
</protein>
<dbReference type="Proteomes" id="UP001603857">
    <property type="component" value="Unassembled WGS sequence"/>
</dbReference>
<gene>
    <name evidence="1" type="ORF">Fmac_009792</name>
</gene>
<proteinExistence type="predicted"/>
<sequence>MSPCTPAWRLSWIKSLWRKMCEGIKVCDPYIVLALLRFGHLVELYAWNPHSRYLDGTGPSGSGSLLDIDAFRAQSIILLNLQHQNLRENPDAVMAFFGMELIRLQSKTFSPIMHYKAVEHCCLSKNENKYLKSYDVATTCKNEDGS</sequence>
<dbReference type="AlphaFoldDB" id="A0ABD1N244"/>
<reference evidence="1 2" key="1">
    <citation type="submission" date="2024-08" db="EMBL/GenBank/DDBJ databases">
        <title>Insights into the chromosomal genome structure of Flemingia macrophylla.</title>
        <authorList>
            <person name="Ding Y."/>
            <person name="Zhao Y."/>
            <person name="Bi W."/>
            <person name="Wu M."/>
            <person name="Zhao G."/>
            <person name="Gong Y."/>
            <person name="Li W."/>
            <person name="Zhang P."/>
        </authorList>
    </citation>
    <scope>NUCLEOTIDE SEQUENCE [LARGE SCALE GENOMIC DNA]</scope>
    <source>
        <strain evidence="1">DYQJB</strain>
        <tissue evidence="1">Leaf</tissue>
    </source>
</reference>
<keyword evidence="2" id="KW-1185">Reference proteome</keyword>
<comment type="caution">
    <text evidence="1">The sequence shown here is derived from an EMBL/GenBank/DDBJ whole genome shotgun (WGS) entry which is preliminary data.</text>
</comment>
<name>A0ABD1N244_9FABA</name>
<organism evidence="1 2">
    <name type="scientific">Flemingia macrophylla</name>
    <dbReference type="NCBI Taxonomy" id="520843"/>
    <lineage>
        <taxon>Eukaryota</taxon>
        <taxon>Viridiplantae</taxon>
        <taxon>Streptophyta</taxon>
        <taxon>Embryophyta</taxon>
        <taxon>Tracheophyta</taxon>
        <taxon>Spermatophyta</taxon>
        <taxon>Magnoliopsida</taxon>
        <taxon>eudicotyledons</taxon>
        <taxon>Gunneridae</taxon>
        <taxon>Pentapetalae</taxon>
        <taxon>rosids</taxon>
        <taxon>fabids</taxon>
        <taxon>Fabales</taxon>
        <taxon>Fabaceae</taxon>
        <taxon>Papilionoideae</taxon>
        <taxon>50 kb inversion clade</taxon>
        <taxon>NPAAA clade</taxon>
        <taxon>indigoferoid/millettioid clade</taxon>
        <taxon>Phaseoleae</taxon>
        <taxon>Flemingia</taxon>
    </lineage>
</organism>
<evidence type="ECO:0000313" key="2">
    <source>
        <dbReference type="Proteomes" id="UP001603857"/>
    </source>
</evidence>